<dbReference type="Pfam" id="PF00692">
    <property type="entry name" value="dUTPase"/>
    <property type="match status" value="1"/>
</dbReference>
<dbReference type="InterPro" id="IPR051592">
    <property type="entry name" value="HERV-K_Pro_peptidase_A2"/>
</dbReference>
<keyword evidence="3" id="KW-0378">Hydrolase</keyword>
<evidence type="ECO:0000259" key="4">
    <source>
        <dbReference type="Pfam" id="PF00692"/>
    </source>
</evidence>
<dbReference type="AlphaFoldDB" id="A0A8B9IWB3"/>
<accession>A0A8B9IWB3</accession>
<dbReference type="GO" id="GO:0004190">
    <property type="term" value="F:aspartic-type endopeptidase activity"/>
    <property type="evidence" value="ECO:0007669"/>
    <property type="project" value="UniProtKB-KW"/>
</dbReference>
<dbReference type="Gene3D" id="2.70.40.10">
    <property type="match status" value="1"/>
</dbReference>
<dbReference type="Ensembl" id="ENSACOT00000010551.1">
    <property type="protein sequence ID" value="ENSACOP00000010196.1"/>
    <property type="gene ID" value="ENSACOG00000007115.1"/>
</dbReference>
<reference evidence="5" key="1">
    <citation type="submission" date="2025-08" db="UniProtKB">
        <authorList>
            <consortium name="Ensembl"/>
        </authorList>
    </citation>
    <scope>IDENTIFICATION</scope>
</reference>
<proteinExistence type="predicted"/>
<reference evidence="5" key="2">
    <citation type="submission" date="2025-09" db="UniProtKB">
        <authorList>
            <consortium name="Ensembl"/>
        </authorList>
    </citation>
    <scope>IDENTIFICATION</scope>
</reference>
<protein>
    <recommendedName>
        <fullName evidence="4">dUTPase-like domain-containing protein</fullName>
    </recommendedName>
</protein>
<evidence type="ECO:0000256" key="3">
    <source>
        <dbReference type="ARBA" id="ARBA00022801"/>
    </source>
</evidence>
<dbReference type="InterPro" id="IPR036157">
    <property type="entry name" value="dUTPase-like_sf"/>
</dbReference>
<dbReference type="CDD" id="cd07557">
    <property type="entry name" value="trimeric_dUTPase"/>
    <property type="match status" value="1"/>
</dbReference>
<dbReference type="Proteomes" id="UP000694522">
    <property type="component" value="Unplaced"/>
</dbReference>
<dbReference type="SUPFAM" id="SSF51283">
    <property type="entry name" value="dUTPase-like"/>
    <property type="match status" value="1"/>
</dbReference>
<keyword evidence="1" id="KW-0645">Protease</keyword>
<dbReference type="PANTHER" id="PTHR19422:SF123">
    <property type="entry name" value="RT1 CLASS I, LOCUS CE15"/>
    <property type="match status" value="1"/>
</dbReference>
<evidence type="ECO:0000256" key="2">
    <source>
        <dbReference type="ARBA" id="ARBA00022750"/>
    </source>
</evidence>
<keyword evidence="6" id="KW-1185">Reference proteome</keyword>
<feature type="domain" description="dUTPase-like" evidence="4">
    <location>
        <begin position="41"/>
        <end position="132"/>
    </location>
</feature>
<dbReference type="InterPro" id="IPR033704">
    <property type="entry name" value="dUTPase_trimeric"/>
</dbReference>
<sequence length="183" mass="19692">MIFKDKWTEHCEVAMIANLNKRAHDYPLRYVGGCLSELSAATIGSAGIDLAVGEPVTIKDLNMHIVPSTCTGLLGFGLSALLLGRSSTSKQGIFVLAGVIDTDYASPIGIMIHALNPPVTIPQGSKIAQLIPFKGCVPKTDNWIRGQEGIAFLQFLCTLMIVKNSRLPFHQSVEPCLQNTITG</sequence>
<keyword evidence="2" id="KW-0064">Aspartyl protease</keyword>
<organism evidence="5 6">
    <name type="scientific">Amazona collaria</name>
    <name type="common">yellow-billed parrot</name>
    <dbReference type="NCBI Taxonomy" id="241587"/>
    <lineage>
        <taxon>Eukaryota</taxon>
        <taxon>Metazoa</taxon>
        <taxon>Chordata</taxon>
        <taxon>Craniata</taxon>
        <taxon>Vertebrata</taxon>
        <taxon>Euteleostomi</taxon>
        <taxon>Archelosauria</taxon>
        <taxon>Archosauria</taxon>
        <taxon>Dinosauria</taxon>
        <taxon>Saurischia</taxon>
        <taxon>Theropoda</taxon>
        <taxon>Coelurosauria</taxon>
        <taxon>Aves</taxon>
        <taxon>Neognathae</taxon>
        <taxon>Neoaves</taxon>
        <taxon>Telluraves</taxon>
        <taxon>Australaves</taxon>
        <taxon>Psittaciformes</taxon>
        <taxon>Psittacidae</taxon>
        <taxon>Amazona</taxon>
    </lineage>
</organism>
<evidence type="ECO:0000313" key="6">
    <source>
        <dbReference type="Proteomes" id="UP000694522"/>
    </source>
</evidence>
<dbReference type="GO" id="GO:0006508">
    <property type="term" value="P:proteolysis"/>
    <property type="evidence" value="ECO:0007669"/>
    <property type="project" value="UniProtKB-KW"/>
</dbReference>
<name>A0A8B9IWB3_9PSIT</name>
<dbReference type="PANTHER" id="PTHR19422">
    <property type="entry name" value="GAG RETROVIRAL POLYPROTEIN"/>
    <property type="match status" value="1"/>
</dbReference>
<evidence type="ECO:0000313" key="5">
    <source>
        <dbReference type="Ensembl" id="ENSACOP00000010196.1"/>
    </source>
</evidence>
<evidence type="ECO:0000256" key="1">
    <source>
        <dbReference type="ARBA" id="ARBA00022670"/>
    </source>
</evidence>
<dbReference type="InterPro" id="IPR029054">
    <property type="entry name" value="dUTPase-like"/>
</dbReference>